<evidence type="ECO:0000313" key="16">
    <source>
        <dbReference type="Proteomes" id="UP000274756"/>
    </source>
</evidence>
<dbReference type="FunFam" id="2.70.170.10:FF:000034">
    <property type="entry name" value="Ligand-Gated ion Channel"/>
    <property type="match status" value="1"/>
</dbReference>
<keyword evidence="16" id="KW-1185">Reference proteome</keyword>
<feature type="transmembrane region" description="Helical" evidence="11">
    <location>
        <begin position="266"/>
        <end position="286"/>
    </location>
</feature>
<comment type="caution">
    <text evidence="11">Lacks conserved residue(s) required for the propagation of feature annotation.</text>
</comment>
<dbReference type="InterPro" id="IPR006202">
    <property type="entry name" value="Neur_chan_lig-bd"/>
</dbReference>
<dbReference type="InterPro" id="IPR018000">
    <property type="entry name" value="Neurotransmitter_ion_chnl_CS"/>
</dbReference>
<name>A0A0N4UNT2_DRAME</name>
<dbReference type="OrthoDB" id="442503at2759"/>
<dbReference type="GO" id="GO:0005230">
    <property type="term" value="F:extracellular ligand-gated monoatomic ion channel activity"/>
    <property type="evidence" value="ECO:0007669"/>
    <property type="project" value="InterPro"/>
</dbReference>
<dbReference type="InterPro" id="IPR006201">
    <property type="entry name" value="Neur_channel"/>
</dbReference>
<dbReference type="WBParaSite" id="DME_0000958401-mRNA-1">
    <property type="protein sequence ID" value="DME_0000958401-mRNA-1"/>
    <property type="gene ID" value="DME_0000958401"/>
</dbReference>
<keyword evidence="4" id="KW-1003">Cell membrane</keyword>
<evidence type="ECO:0000256" key="5">
    <source>
        <dbReference type="ARBA" id="ARBA00022692"/>
    </source>
</evidence>
<organism evidence="15 17">
    <name type="scientific">Dracunculus medinensis</name>
    <name type="common">Guinea worm</name>
    <dbReference type="NCBI Taxonomy" id="318479"/>
    <lineage>
        <taxon>Eukaryota</taxon>
        <taxon>Metazoa</taxon>
        <taxon>Ecdysozoa</taxon>
        <taxon>Nematoda</taxon>
        <taxon>Chromadorea</taxon>
        <taxon>Rhabditida</taxon>
        <taxon>Spirurina</taxon>
        <taxon>Dracunculoidea</taxon>
        <taxon>Dracunculidae</taxon>
        <taxon>Dracunculus</taxon>
    </lineage>
</organism>
<dbReference type="Proteomes" id="UP000038040">
    <property type="component" value="Unplaced"/>
</dbReference>
<keyword evidence="3 11" id="KW-0813">Transport</keyword>
<feature type="domain" description="Neurotransmitter-gated ion-channel ligand-binding" evidence="12">
    <location>
        <begin position="31"/>
        <end position="233"/>
    </location>
</feature>
<evidence type="ECO:0000256" key="10">
    <source>
        <dbReference type="ARBA" id="ARBA00023303"/>
    </source>
</evidence>
<dbReference type="InterPro" id="IPR006028">
    <property type="entry name" value="GABAA/Glycine_rcpt"/>
</dbReference>
<evidence type="ECO:0000256" key="4">
    <source>
        <dbReference type="ARBA" id="ARBA00022475"/>
    </source>
</evidence>
<keyword evidence="9 11" id="KW-0472">Membrane</keyword>
<feature type="transmembrane region" description="Helical" evidence="11">
    <location>
        <begin position="238"/>
        <end position="259"/>
    </location>
</feature>
<dbReference type="GO" id="GO:0005886">
    <property type="term" value="C:plasma membrane"/>
    <property type="evidence" value="ECO:0007669"/>
    <property type="project" value="UniProtKB-SubCell"/>
</dbReference>
<evidence type="ECO:0000313" key="14">
    <source>
        <dbReference type="EMBL" id="VDN53278.1"/>
    </source>
</evidence>
<evidence type="ECO:0000259" key="12">
    <source>
        <dbReference type="Pfam" id="PF02931"/>
    </source>
</evidence>
<protein>
    <submittedName>
        <fullName evidence="17">Neur_chan_LBD domain-containing protein</fullName>
    </submittedName>
</protein>
<dbReference type="InterPro" id="IPR038050">
    <property type="entry name" value="Neuro_actylchol_rec"/>
</dbReference>
<dbReference type="Gene3D" id="1.20.58.390">
    <property type="entry name" value="Neurotransmitter-gated ion-channel transmembrane domain"/>
    <property type="match status" value="1"/>
</dbReference>
<gene>
    <name evidence="14" type="ORF">DME_LOCUS3251</name>
</gene>
<reference evidence="17" key="1">
    <citation type="submission" date="2017-02" db="UniProtKB">
        <authorList>
            <consortium name="WormBaseParasite"/>
        </authorList>
    </citation>
    <scope>IDENTIFICATION</scope>
</reference>
<evidence type="ECO:0000256" key="11">
    <source>
        <dbReference type="RuleBase" id="RU000687"/>
    </source>
</evidence>
<feature type="domain" description="Neurotransmitter-gated ion-channel transmembrane" evidence="13">
    <location>
        <begin position="242"/>
        <end position="323"/>
    </location>
</feature>
<keyword evidence="5 11" id="KW-0812">Transmembrane</keyword>
<evidence type="ECO:0000313" key="17">
    <source>
        <dbReference type="WBParaSite" id="DME_0000958401-mRNA-1"/>
    </source>
</evidence>
<evidence type="ECO:0000256" key="9">
    <source>
        <dbReference type="ARBA" id="ARBA00023136"/>
    </source>
</evidence>
<dbReference type="EMBL" id="UYYG01000117">
    <property type="protein sequence ID" value="VDN53278.1"/>
    <property type="molecule type" value="Genomic_DNA"/>
</dbReference>
<accession>A0A0N4UNT2</accession>
<dbReference type="InterPro" id="IPR036719">
    <property type="entry name" value="Neuro-gated_channel_TM_sf"/>
</dbReference>
<evidence type="ECO:0000256" key="8">
    <source>
        <dbReference type="ARBA" id="ARBA00023065"/>
    </source>
</evidence>
<keyword evidence="10 11" id="KW-0407">Ion channel</keyword>
<dbReference type="PRINTS" id="PR00253">
    <property type="entry name" value="GABAARECEPTR"/>
</dbReference>
<evidence type="ECO:0000256" key="3">
    <source>
        <dbReference type="ARBA" id="ARBA00022448"/>
    </source>
</evidence>
<keyword evidence="8 11" id="KW-0406">Ion transport</keyword>
<dbReference type="Pfam" id="PF02931">
    <property type="entry name" value="Neur_chan_LBD"/>
    <property type="match status" value="1"/>
</dbReference>
<dbReference type="PANTHER" id="PTHR18945">
    <property type="entry name" value="NEUROTRANSMITTER GATED ION CHANNEL"/>
    <property type="match status" value="1"/>
</dbReference>
<sequence>MKILPFIYILNFAYGACATRCEKPLLKPWTLIDLIMSNYSRSQMPDPRPVPVQVEVTIQDINELSVLSSSFSTDLWFSAIWRDSRLAFNHLDPCRMNLSFDDSFEKFLWSPNVCLVNSKSTVVHSSPKANVLLMVMSDGTVWLNYRVNVQAPCDMNLADFPMDVQKCYLVFESYSYNTATVIINWMKNAVTIAENNWRLSDFRLSKTKTYRHIEVYYKAGEWYRLTVEMEFQRLYGSYILQMYLPTYTTVFISWISFCIETKGIPARIILGVNSLMALIFQFGNIIRTLPPVSYIKAIDIWMITCVAFIFASILELAYIAYMKTGPDYDFFCTTIVQYFQISCREYYRFRDRRIACLSIYEKDIQICADLKLAVKKSRRTYDTKMGRIHEENILNIGSRVDRISFYAFPLVTSISSNFKLVMQKT</sequence>
<dbReference type="InterPro" id="IPR036734">
    <property type="entry name" value="Neur_chan_lig-bd_sf"/>
</dbReference>
<dbReference type="CDD" id="cd19049">
    <property type="entry name" value="LGIC_TM_anion"/>
    <property type="match status" value="1"/>
</dbReference>
<dbReference type="SUPFAM" id="SSF63712">
    <property type="entry name" value="Nicotinic receptor ligand binding domain-like"/>
    <property type="match status" value="1"/>
</dbReference>
<dbReference type="GO" id="GO:0004888">
    <property type="term" value="F:transmembrane signaling receptor activity"/>
    <property type="evidence" value="ECO:0007669"/>
    <property type="project" value="InterPro"/>
</dbReference>
<feature type="signal peptide" evidence="11">
    <location>
        <begin position="1"/>
        <end position="18"/>
    </location>
</feature>
<keyword evidence="6 11" id="KW-0732">Signal</keyword>
<dbReference type="Proteomes" id="UP000274756">
    <property type="component" value="Unassembled WGS sequence"/>
</dbReference>
<evidence type="ECO:0000259" key="13">
    <source>
        <dbReference type="Pfam" id="PF02932"/>
    </source>
</evidence>
<comment type="similarity">
    <text evidence="11">Belongs to the ligand-gated ion channel (TC 1.A.9) family.</text>
</comment>
<evidence type="ECO:0000256" key="6">
    <source>
        <dbReference type="ARBA" id="ARBA00022729"/>
    </source>
</evidence>
<dbReference type="CDD" id="cd18990">
    <property type="entry name" value="LGIC_ECD_GABAAR"/>
    <property type="match status" value="1"/>
</dbReference>
<evidence type="ECO:0000313" key="15">
    <source>
        <dbReference type="Proteomes" id="UP000038040"/>
    </source>
</evidence>
<keyword evidence="7 11" id="KW-1133">Transmembrane helix</keyword>
<dbReference type="InterPro" id="IPR006029">
    <property type="entry name" value="Neurotrans-gated_channel_TM"/>
</dbReference>
<dbReference type="STRING" id="318479.A0A0N4UNT2"/>
<reference evidence="14 16" key="2">
    <citation type="submission" date="2018-11" db="EMBL/GenBank/DDBJ databases">
        <authorList>
            <consortium name="Pathogen Informatics"/>
        </authorList>
    </citation>
    <scope>NUCLEOTIDE SEQUENCE [LARGE SCALE GENOMIC DNA]</scope>
</reference>
<dbReference type="PRINTS" id="PR00252">
    <property type="entry name" value="NRIONCHANNEL"/>
</dbReference>
<evidence type="ECO:0000256" key="7">
    <source>
        <dbReference type="ARBA" id="ARBA00022989"/>
    </source>
</evidence>
<evidence type="ECO:0000256" key="1">
    <source>
        <dbReference type="ARBA" id="ARBA00004141"/>
    </source>
</evidence>
<dbReference type="PROSITE" id="PS00236">
    <property type="entry name" value="NEUROTR_ION_CHANNEL"/>
    <property type="match status" value="1"/>
</dbReference>
<feature type="chain" id="PRO_5041474437" evidence="11">
    <location>
        <begin position="19"/>
        <end position="425"/>
    </location>
</feature>
<evidence type="ECO:0000256" key="2">
    <source>
        <dbReference type="ARBA" id="ARBA00004236"/>
    </source>
</evidence>
<proteinExistence type="inferred from homology"/>
<dbReference type="Gene3D" id="2.70.170.10">
    <property type="entry name" value="Neurotransmitter-gated ion-channel ligand-binding domain"/>
    <property type="match status" value="1"/>
</dbReference>
<comment type="subcellular location">
    <subcellularLocation>
        <location evidence="2">Cell membrane</location>
    </subcellularLocation>
    <subcellularLocation>
        <location evidence="1">Membrane</location>
        <topology evidence="1">Multi-pass membrane protein</topology>
    </subcellularLocation>
</comment>
<dbReference type="SUPFAM" id="SSF90112">
    <property type="entry name" value="Neurotransmitter-gated ion-channel transmembrane pore"/>
    <property type="match status" value="1"/>
</dbReference>
<dbReference type="Pfam" id="PF02932">
    <property type="entry name" value="Neur_chan_memb"/>
    <property type="match status" value="1"/>
</dbReference>
<dbReference type="AlphaFoldDB" id="A0A0N4UNT2"/>
<feature type="transmembrane region" description="Helical" evidence="11">
    <location>
        <begin position="298"/>
        <end position="321"/>
    </location>
</feature>